<dbReference type="AlphaFoldDB" id="A0A256GHR6"/>
<accession>A0A256GHR6</accession>
<name>A0A256GHR6_9HYPH</name>
<evidence type="ECO:0000313" key="1">
    <source>
        <dbReference type="EMBL" id="OYR26662.1"/>
    </source>
</evidence>
<protein>
    <submittedName>
        <fullName evidence="1">Uncharacterized protein</fullName>
    </submittedName>
</protein>
<dbReference type="Proteomes" id="UP000216363">
    <property type="component" value="Unassembled WGS sequence"/>
</dbReference>
<sequence length="40" mass="4763">MIYFPLTRAFSVLIESPEKLYLFVFTYVSRNRFPLSGDML</sequence>
<organism evidence="1 2">
    <name type="scientific">Brucella lupini</name>
    <dbReference type="NCBI Taxonomy" id="255457"/>
    <lineage>
        <taxon>Bacteria</taxon>
        <taxon>Pseudomonadati</taxon>
        <taxon>Pseudomonadota</taxon>
        <taxon>Alphaproteobacteria</taxon>
        <taxon>Hyphomicrobiales</taxon>
        <taxon>Brucellaceae</taxon>
        <taxon>Brucella/Ochrobactrum group</taxon>
        <taxon>Brucella</taxon>
    </lineage>
</organism>
<proteinExistence type="predicted"/>
<dbReference type="EMBL" id="NNRN01000054">
    <property type="protein sequence ID" value="OYR26662.1"/>
    <property type="molecule type" value="Genomic_DNA"/>
</dbReference>
<gene>
    <name evidence="1" type="ORF">CES86_3591</name>
</gene>
<reference evidence="1 2" key="1">
    <citation type="submission" date="2017-07" db="EMBL/GenBank/DDBJ databases">
        <title>Draft genome of Ochrobactrum lupini type strain LUP21.</title>
        <authorList>
            <person name="Krzyzanowska D.M."/>
            <person name="Jafra S."/>
        </authorList>
    </citation>
    <scope>NUCLEOTIDE SEQUENCE [LARGE SCALE GENOMIC DNA]</scope>
    <source>
        <strain evidence="1 2">LUP21</strain>
    </source>
</reference>
<evidence type="ECO:0000313" key="2">
    <source>
        <dbReference type="Proteomes" id="UP000216363"/>
    </source>
</evidence>
<comment type="caution">
    <text evidence="1">The sequence shown here is derived from an EMBL/GenBank/DDBJ whole genome shotgun (WGS) entry which is preliminary data.</text>
</comment>